<reference evidence="1 2" key="1">
    <citation type="submission" date="2018-11" db="EMBL/GenBank/DDBJ databases">
        <title>Species Designations Belie Phenotypic and Genotypic Heterogeneity in Oral Streptococci.</title>
        <authorList>
            <person name="Velsko I."/>
        </authorList>
    </citation>
    <scope>NUCLEOTIDE SEQUENCE [LARGE SCALE GENOMIC DNA]</scope>
    <source>
        <strain evidence="1 2">BCA16</strain>
    </source>
</reference>
<sequence length="50" mass="5851">MNLEKACHIKHLSLCDRLFNGSLSTVVGYQKVIFIETHDKRKDFLVYLLL</sequence>
<dbReference type="AlphaFoldDB" id="A0A3R9IJ60"/>
<organism evidence="1 2">
    <name type="scientific">Streptococcus mitis</name>
    <dbReference type="NCBI Taxonomy" id="28037"/>
    <lineage>
        <taxon>Bacteria</taxon>
        <taxon>Bacillati</taxon>
        <taxon>Bacillota</taxon>
        <taxon>Bacilli</taxon>
        <taxon>Lactobacillales</taxon>
        <taxon>Streptococcaceae</taxon>
        <taxon>Streptococcus</taxon>
        <taxon>Streptococcus mitis group</taxon>
    </lineage>
</organism>
<gene>
    <name evidence="1" type="ORF">D8856_00395</name>
</gene>
<dbReference type="Proteomes" id="UP000272928">
    <property type="component" value="Unassembled WGS sequence"/>
</dbReference>
<evidence type="ECO:0000313" key="1">
    <source>
        <dbReference type="EMBL" id="RSI79539.1"/>
    </source>
</evidence>
<evidence type="ECO:0000313" key="2">
    <source>
        <dbReference type="Proteomes" id="UP000272928"/>
    </source>
</evidence>
<proteinExistence type="predicted"/>
<protein>
    <submittedName>
        <fullName evidence="1">Uncharacterized protein</fullName>
    </submittedName>
</protein>
<accession>A0A3R9IJ60</accession>
<dbReference type="EMBL" id="RJNQ01000001">
    <property type="protein sequence ID" value="RSI79539.1"/>
    <property type="molecule type" value="Genomic_DNA"/>
</dbReference>
<comment type="caution">
    <text evidence="1">The sequence shown here is derived from an EMBL/GenBank/DDBJ whole genome shotgun (WGS) entry which is preliminary data.</text>
</comment>
<name>A0A3R9IJ60_STRMT</name>